<dbReference type="PANTHER" id="PTHR43464">
    <property type="entry name" value="METHYLTRANSFERASE"/>
    <property type="match status" value="1"/>
</dbReference>
<evidence type="ECO:0000313" key="6">
    <source>
        <dbReference type="Proteomes" id="UP000185596"/>
    </source>
</evidence>
<dbReference type="AlphaFoldDB" id="A0A1Q8CFU3"/>
<dbReference type="CDD" id="cd02440">
    <property type="entry name" value="AdoMet_MTases"/>
    <property type="match status" value="1"/>
</dbReference>
<keyword evidence="6" id="KW-1185">Reference proteome</keyword>
<dbReference type="InterPro" id="IPR029063">
    <property type="entry name" value="SAM-dependent_MTases_sf"/>
</dbReference>
<keyword evidence="2" id="KW-0808">Transferase</keyword>
<dbReference type="EMBL" id="MSIE01000058">
    <property type="protein sequence ID" value="OLF13261.1"/>
    <property type="molecule type" value="Genomic_DNA"/>
</dbReference>
<evidence type="ECO:0000256" key="2">
    <source>
        <dbReference type="ARBA" id="ARBA00022679"/>
    </source>
</evidence>
<dbReference type="STRING" id="1912961.BU204_28205"/>
<keyword evidence="3" id="KW-0949">S-adenosyl-L-methionine</keyword>
<dbReference type="PANTHER" id="PTHR43464:SF19">
    <property type="entry name" value="UBIQUINONE BIOSYNTHESIS O-METHYLTRANSFERASE, MITOCHONDRIAL"/>
    <property type="match status" value="1"/>
</dbReference>
<evidence type="ECO:0000313" key="5">
    <source>
        <dbReference type="EMBL" id="OLF13261.1"/>
    </source>
</evidence>
<evidence type="ECO:0000256" key="3">
    <source>
        <dbReference type="ARBA" id="ARBA00022691"/>
    </source>
</evidence>
<dbReference type="SUPFAM" id="SSF53335">
    <property type="entry name" value="S-adenosyl-L-methionine-dependent methyltransferases"/>
    <property type="match status" value="1"/>
</dbReference>
<name>A0A1Q8CFU3_9PSEU</name>
<comment type="caution">
    <text evidence="5">The sequence shown here is derived from an EMBL/GenBank/DDBJ whole genome shotgun (WGS) entry which is preliminary data.</text>
</comment>
<dbReference type="Proteomes" id="UP000185596">
    <property type="component" value="Unassembled WGS sequence"/>
</dbReference>
<reference evidence="5 6" key="1">
    <citation type="submission" date="2016-12" db="EMBL/GenBank/DDBJ databases">
        <title>The draft genome sequence of Actinophytocola sp. 11-183.</title>
        <authorList>
            <person name="Wang W."/>
            <person name="Yuan L."/>
        </authorList>
    </citation>
    <scope>NUCLEOTIDE SEQUENCE [LARGE SCALE GENOMIC DNA]</scope>
    <source>
        <strain evidence="5 6">11-183</strain>
    </source>
</reference>
<dbReference type="InterPro" id="IPR041698">
    <property type="entry name" value="Methyltransf_25"/>
</dbReference>
<dbReference type="GO" id="GO:0032259">
    <property type="term" value="P:methylation"/>
    <property type="evidence" value="ECO:0007669"/>
    <property type="project" value="UniProtKB-KW"/>
</dbReference>
<dbReference type="GO" id="GO:0008168">
    <property type="term" value="F:methyltransferase activity"/>
    <property type="evidence" value="ECO:0007669"/>
    <property type="project" value="UniProtKB-KW"/>
</dbReference>
<evidence type="ECO:0000259" key="4">
    <source>
        <dbReference type="Pfam" id="PF13649"/>
    </source>
</evidence>
<dbReference type="Pfam" id="PF13649">
    <property type="entry name" value="Methyltransf_25"/>
    <property type="match status" value="1"/>
</dbReference>
<proteinExistence type="predicted"/>
<dbReference type="RefSeq" id="WP_075128797.1">
    <property type="nucleotide sequence ID" value="NZ_MSIE01000058.1"/>
</dbReference>
<evidence type="ECO:0000256" key="1">
    <source>
        <dbReference type="ARBA" id="ARBA00022603"/>
    </source>
</evidence>
<gene>
    <name evidence="5" type="ORF">BU204_28205</name>
</gene>
<dbReference type="OrthoDB" id="9805171at2"/>
<feature type="domain" description="Methyltransferase" evidence="4">
    <location>
        <begin position="46"/>
        <end position="137"/>
    </location>
</feature>
<organism evidence="5 6">
    <name type="scientific">Actinophytocola xanthii</name>
    <dbReference type="NCBI Taxonomy" id="1912961"/>
    <lineage>
        <taxon>Bacteria</taxon>
        <taxon>Bacillati</taxon>
        <taxon>Actinomycetota</taxon>
        <taxon>Actinomycetes</taxon>
        <taxon>Pseudonocardiales</taxon>
        <taxon>Pseudonocardiaceae</taxon>
    </lineage>
</organism>
<accession>A0A1Q8CFU3</accession>
<protein>
    <recommendedName>
        <fullName evidence="4">Methyltransferase domain-containing protein</fullName>
    </recommendedName>
</protein>
<sequence length="208" mass="22620">MDWPDIRHTYDVVAADYAETFAEELAGKPFDRELLDSFAAAVGAPVLDVGCGPAGHVTRYLAERDVRVEGLDVSPAVVAEATRRNPGLRFWVGDLRELPAEEGALAGIVSFYSVVHLPRTEWPAAFAEFHRVLVPGGLLLLAVHGGSGEVGVEDWFGHPVAVRTTLVEPDELAAMLTDAGLTVLERHQRPPYPGEYPSARLYVLARKP</sequence>
<keyword evidence="1" id="KW-0489">Methyltransferase</keyword>
<dbReference type="Gene3D" id="3.40.50.150">
    <property type="entry name" value="Vaccinia Virus protein VP39"/>
    <property type="match status" value="1"/>
</dbReference>